<dbReference type="Pfam" id="PF12894">
    <property type="entry name" value="ANAPC4_WD40"/>
    <property type="match status" value="1"/>
</dbReference>
<dbReference type="PANTHER" id="PTHR19918">
    <property type="entry name" value="CELL DIVISION CYCLE 20 CDC20 FIZZY -RELATED"/>
    <property type="match status" value="1"/>
</dbReference>
<sequence>MDFDYAHYMLTEGNKKGKEKENPEVTSPSREAYLKQIAEAFNMNRTRILAFKNKPPTPVELIPNSILLPPSPSKSSKPRRYIPHSSERTLDAPDILYDFYLNLLDWGSRNVLSIALGNIVYLWNAANCSTAKLVTMDEEDGPVTSVSWAPNGRDLAIGLNNSHVQLWDAVASRMVDCVDLYWLITLKLNSVDTGSQVCALLWNKNERELLSSHGFTQDQLSLWKYPSMVKMAELKGHTSRVLFMAQSPHGCTMASTAGDETLRFWNVFGTPQASKPVPKSDTEPFAHVNRIR</sequence>
<dbReference type="InterPro" id="IPR001680">
    <property type="entry name" value="WD40_rpt"/>
</dbReference>
<dbReference type="UniPathway" id="UPA00143"/>
<feature type="repeat" description="WD" evidence="3">
    <location>
        <begin position="136"/>
        <end position="168"/>
    </location>
</feature>
<evidence type="ECO:0000313" key="7">
    <source>
        <dbReference type="Proteomes" id="UP000075243"/>
    </source>
</evidence>
<keyword evidence="7" id="KW-1185">Reference proteome</keyword>
<dbReference type="GO" id="GO:0016567">
    <property type="term" value="P:protein ubiquitination"/>
    <property type="evidence" value="ECO:0007669"/>
    <property type="project" value="UniProtKB-UniPathway"/>
</dbReference>
<evidence type="ECO:0000259" key="5">
    <source>
        <dbReference type="Pfam" id="PF12894"/>
    </source>
</evidence>
<feature type="repeat" description="WD" evidence="3">
    <location>
        <begin position="234"/>
        <end position="267"/>
    </location>
</feature>
<dbReference type="PROSITE" id="PS50294">
    <property type="entry name" value="WD_REPEATS_REGION"/>
    <property type="match status" value="2"/>
</dbReference>
<keyword evidence="1 3" id="KW-0853">WD repeat</keyword>
<dbReference type="InterPro" id="IPR036322">
    <property type="entry name" value="WD40_repeat_dom_sf"/>
</dbReference>
<evidence type="ECO:0000256" key="2">
    <source>
        <dbReference type="ARBA" id="ARBA00022737"/>
    </source>
</evidence>
<dbReference type="GO" id="GO:0005680">
    <property type="term" value="C:anaphase-promoting complex"/>
    <property type="evidence" value="ECO:0007669"/>
    <property type="project" value="TreeGrafter"/>
</dbReference>
<dbReference type="Pfam" id="PF00400">
    <property type="entry name" value="WD40"/>
    <property type="match status" value="1"/>
</dbReference>
<feature type="region of interest" description="Disordered" evidence="4">
    <location>
        <begin position="65"/>
        <end position="84"/>
    </location>
</feature>
<protein>
    <submittedName>
        <fullName evidence="6">Protein FIZZY-RELATED 3</fullName>
    </submittedName>
</protein>
<evidence type="ECO:0000256" key="4">
    <source>
        <dbReference type="SAM" id="MobiDB-lite"/>
    </source>
</evidence>
<dbReference type="EMBL" id="KQ483848">
    <property type="protein sequence ID" value="KYP40263.1"/>
    <property type="molecule type" value="Genomic_DNA"/>
</dbReference>
<organism evidence="6 7">
    <name type="scientific">Cajanus cajan</name>
    <name type="common">Pigeon pea</name>
    <name type="synonym">Cajanus indicus</name>
    <dbReference type="NCBI Taxonomy" id="3821"/>
    <lineage>
        <taxon>Eukaryota</taxon>
        <taxon>Viridiplantae</taxon>
        <taxon>Streptophyta</taxon>
        <taxon>Embryophyta</taxon>
        <taxon>Tracheophyta</taxon>
        <taxon>Spermatophyta</taxon>
        <taxon>Magnoliopsida</taxon>
        <taxon>eudicotyledons</taxon>
        <taxon>Gunneridae</taxon>
        <taxon>Pentapetalae</taxon>
        <taxon>rosids</taxon>
        <taxon>fabids</taxon>
        <taxon>Fabales</taxon>
        <taxon>Fabaceae</taxon>
        <taxon>Papilionoideae</taxon>
        <taxon>50 kb inversion clade</taxon>
        <taxon>NPAAA clade</taxon>
        <taxon>indigoferoid/millettioid clade</taxon>
        <taxon>Phaseoleae</taxon>
        <taxon>Cajanus</taxon>
    </lineage>
</organism>
<dbReference type="OMA" id="REEPRRC"/>
<dbReference type="PANTHER" id="PTHR19918:SF39">
    <property type="entry name" value="TRANSDUCIN FAMILY PROTEIN_WD-40 REPEAT PROTEIN"/>
    <property type="match status" value="1"/>
</dbReference>
<dbReference type="InterPro" id="IPR019775">
    <property type="entry name" value="WD40_repeat_CS"/>
</dbReference>
<accession>A0A151RCR4</accession>
<dbReference type="GO" id="GO:1905786">
    <property type="term" value="P:positive regulation of anaphase-promoting complex-dependent catabolic process"/>
    <property type="evidence" value="ECO:0007669"/>
    <property type="project" value="TreeGrafter"/>
</dbReference>
<dbReference type="SUPFAM" id="SSF50978">
    <property type="entry name" value="WD40 repeat-like"/>
    <property type="match status" value="1"/>
</dbReference>
<dbReference type="GO" id="GO:0010997">
    <property type="term" value="F:anaphase-promoting complex binding"/>
    <property type="evidence" value="ECO:0007669"/>
    <property type="project" value="InterPro"/>
</dbReference>
<dbReference type="Gramene" id="C.cajan_38304.t">
    <property type="protein sequence ID" value="C.cajan_38304.t"/>
    <property type="gene ID" value="C.cajan_38304"/>
</dbReference>
<evidence type="ECO:0000256" key="3">
    <source>
        <dbReference type="PROSITE-ProRule" id="PRU00221"/>
    </source>
</evidence>
<evidence type="ECO:0000313" key="6">
    <source>
        <dbReference type="EMBL" id="KYP40263.1"/>
    </source>
</evidence>
<proteinExistence type="predicted"/>
<keyword evidence="2" id="KW-0677">Repeat</keyword>
<feature type="domain" description="Anaphase-promoting complex subunit 4-like WD40" evidence="5">
    <location>
        <begin position="133"/>
        <end position="178"/>
    </location>
</feature>
<dbReference type="STRING" id="3821.A0A151RCR4"/>
<dbReference type="PROSITE" id="PS50082">
    <property type="entry name" value="WD_REPEATS_2"/>
    <property type="match status" value="2"/>
</dbReference>
<dbReference type="InterPro" id="IPR015943">
    <property type="entry name" value="WD40/YVTN_repeat-like_dom_sf"/>
</dbReference>
<dbReference type="GO" id="GO:1990757">
    <property type="term" value="F:ubiquitin ligase activator activity"/>
    <property type="evidence" value="ECO:0007669"/>
    <property type="project" value="TreeGrafter"/>
</dbReference>
<dbReference type="Proteomes" id="UP000075243">
    <property type="component" value="Unassembled WGS sequence"/>
</dbReference>
<dbReference type="PROSITE" id="PS00678">
    <property type="entry name" value="WD_REPEATS_1"/>
    <property type="match status" value="1"/>
</dbReference>
<gene>
    <name evidence="6" type="ORF">KK1_038417</name>
</gene>
<evidence type="ECO:0000256" key="1">
    <source>
        <dbReference type="ARBA" id="ARBA00022574"/>
    </source>
</evidence>
<dbReference type="InterPro" id="IPR024977">
    <property type="entry name" value="Apc4-like_WD40_dom"/>
</dbReference>
<dbReference type="GO" id="GO:0031145">
    <property type="term" value="P:anaphase-promoting complex-dependent catabolic process"/>
    <property type="evidence" value="ECO:0007669"/>
    <property type="project" value="TreeGrafter"/>
</dbReference>
<dbReference type="Gene3D" id="2.130.10.10">
    <property type="entry name" value="YVTN repeat-like/Quinoprotein amine dehydrogenase"/>
    <property type="match status" value="2"/>
</dbReference>
<name>A0A151RCR4_CAJCA</name>
<dbReference type="AlphaFoldDB" id="A0A151RCR4"/>
<reference evidence="6" key="1">
    <citation type="journal article" date="2012" name="Nat. Biotechnol.">
        <title>Draft genome sequence of pigeonpea (Cajanus cajan), an orphan legume crop of resource-poor farmers.</title>
        <authorList>
            <person name="Varshney R.K."/>
            <person name="Chen W."/>
            <person name="Li Y."/>
            <person name="Bharti A.K."/>
            <person name="Saxena R.K."/>
            <person name="Schlueter J.A."/>
            <person name="Donoghue M.T."/>
            <person name="Azam S."/>
            <person name="Fan G."/>
            <person name="Whaley A.M."/>
            <person name="Farmer A.D."/>
            <person name="Sheridan J."/>
            <person name="Iwata A."/>
            <person name="Tuteja R."/>
            <person name="Penmetsa R.V."/>
            <person name="Wu W."/>
            <person name="Upadhyaya H.D."/>
            <person name="Yang S.P."/>
            <person name="Shah T."/>
            <person name="Saxena K.B."/>
            <person name="Michael T."/>
            <person name="McCombie W.R."/>
            <person name="Yang B."/>
            <person name="Zhang G."/>
            <person name="Yang H."/>
            <person name="Wang J."/>
            <person name="Spillane C."/>
            <person name="Cook D.R."/>
            <person name="May G.D."/>
            <person name="Xu X."/>
            <person name="Jackson S.A."/>
        </authorList>
    </citation>
    <scope>NUCLEOTIDE SEQUENCE [LARGE SCALE GENOMIC DNA]</scope>
</reference>
<dbReference type="InterPro" id="IPR033010">
    <property type="entry name" value="Cdc20/Fizzy"/>
</dbReference>
<dbReference type="SMART" id="SM00320">
    <property type="entry name" value="WD40"/>
    <property type="match status" value="2"/>
</dbReference>